<accession>A0A4C1VQA9</accession>
<name>A0A4C1VQA9_EUMVA</name>
<evidence type="ECO:0000313" key="2">
    <source>
        <dbReference type="Proteomes" id="UP000299102"/>
    </source>
</evidence>
<keyword evidence="2" id="KW-1185">Reference proteome</keyword>
<protein>
    <submittedName>
        <fullName evidence="1">Uncharacterized protein</fullName>
    </submittedName>
</protein>
<dbReference type="Proteomes" id="UP000299102">
    <property type="component" value="Unassembled WGS sequence"/>
</dbReference>
<reference evidence="1 2" key="1">
    <citation type="journal article" date="2019" name="Commun. Biol.">
        <title>The bagworm genome reveals a unique fibroin gene that provides high tensile strength.</title>
        <authorList>
            <person name="Kono N."/>
            <person name="Nakamura H."/>
            <person name="Ohtoshi R."/>
            <person name="Tomita M."/>
            <person name="Numata K."/>
            <person name="Arakawa K."/>
        </authorList>
    </citation>
    <scope>NUCLEOTIDE SEQUENCE [LARGE SCALE GENOMIC DNA]</scope>
</reference>
<organism evidence="1 2">
    <name type="scientific">Eumeta variegata</name>
    <name type="common">Bagworm moth</name>
    <name type="synonym">Eumeta japonica</name>
    <dbReference type="NCBI Taxonomy" id="151549"/>
    <lineage>
        <taxon>Eukaryota</taxon>
        <taxon>Metazoa</taxon>
        <taxon>Ecdysozoa</taxon>
        <taxon>Arthropoda</taxon>
        <taxon>Hexapoda</taxon>
        <taxon>Insecta</taxon>
        <taxon>Pterygota</taxon>
        <taxon>Neoptera</taxon>
        <taxon>Endopterygota</taxon>
        <taxon>Lepidoptera</taxon>
        <taxon>Glossata</taxon>
        <taxon>Ditrysia</taxon>
        <taxon>Tineoidea</taxon>
        <taxon>Psychidae</taxon>
        <taxon>Oiketicinae</taxon>
        <taxon>Eumeta</taxon>
    </lineage>
</organism>
<dbReference type="EMBL" id="BGZK01000396">
    <property type="protein sequence ID" value="GBP41306.1"/>
    <property type="molecule type" value="Genomic_DNA"/>
</dbReference>
<proteinExistence type="predicted"/>
<dbReference type="AlphaFoldDB" id="A0A4C1VQA9"/>
<sequence length="70" mass="7689">MKRERYTPRQIYLAGSSNPNTGGCQFTGSRDGLVAARRAASSSETTSRGRVSIVLFLMRRACDLHQDAIV</sequence>
<comment type="caution">
    <text evidence="1">The sequence shown here is derived from an EMBL/GenBank/DDBJ whole genome shotgun (WGS) entry which is preliminary data.</text>
</comment>
<gene>
    <name evidence="1" type="ORF">EVAR_33034_1</name>
</gene>
<evidence type="ECO:0000313" key="1">
    <source>
        <dbReference type="EMBL" id="GBP41306.1"/>
    </source>
</evidence>